<protein>
    <submittedName>
        <fullName evidence="6">Putative dead-like helicase</fullName>
    </submittedName>
</protein>
<evidence type="ECO:0000256" key="4">
    <source>
        <dbReference type="SAM" id="MobiDB-lite"/>
    </source>
</evidence>
<dbReference type="InterPro" id="IPR049730">
    <property type="entry name" value="SNF2/RAD54-like_C"/>
</dbReference>
<dbReference type="InterPro" id="IPR000330">
    <property type="entry name" value="SNF2_N"/>
</dbReference>
<reference evidence="6 7" key="2">
    <citation type="submission" date="2015-05" db="EMBL/GenBank/DDBJ databases">
        <authorList>
            <person name="Morales-Cruz A."/>
            <person name="Amrine K.C."/>
            <person name="Cantu D."/>
        </authorList>
    </citation>
    <scope>NUCLEOTIDE SEQUENCE [LARGE SCALE GENOMIC DNA]</scope>
    <source>
        <strain evidence="6">DA912</strain>
    </source>
</reference>
<dbReference type="GO" id="GO:0008094">
    <property type="term" value="F:ATP-dependent activity, acting on DNA"/>
    <property type="evidence" value="ECO:0007669"/>
    <property type="project" value="TreeGrafter"/>
</dbReference>
<keyword evidence="1" id="KW-0547">Nucleotide-binding</keyword>
<dbReference type="GO" id="GO:0006281">
    <property type="term" value="P:DNA repair"/>
    <property type="evidence" value="ECO:0007669"/>
    <property type="project" value="TreeGrafter"/>
</dbReference>
<dbReference type="Gene3D" id="3.40.50.300">
    <property type="entry name" value="P-loop containing nucleotide triphosphate hydrolases"/>
    <property type="match status" value="1"/>
</dbReference>
<evidence type="ECO:0000256" key="3">
    <source>
        <dbReference type="ARBA" id="ARBA00022840"/>
    </source>
</evidence>
<dbReference type="GO" id="GO:0005524">
    <property type="term" value="F:ATP binding"/>
    <property type="evidence" value="ECO:0007669"/>
    <property type="project" value="UniProtKB-KW"/>
</dbReference>
<dbReference type="EMBL" id="LCUC01000393">
    <property type="protein sequence ID" value="KKY31355.1"/>
    <property type="molecule type" value="Genomic_DNA"/>
</dbReference>
<evidence type="ECO:0000313" key="6">
    <source>
        <dbReference type="EMBL" id="KKY31355.1"/>
    </source>
</evidence>
<feature type="compositionally biased region" description="Basic and acidic residues" evidence="4">
    <location>
        <begin position="1"/>
        <end position="21"/>
    </location>
</feature>
<proteinExistence type="predicted"/>
<feature type="domain" description="Helicase C-terminal" evidence="5">
    <location>
        <begin position="439"/>
        <end position="608"/>
    </location>
</feature>
<dbReference type="InterPro" id="IPR027417">
    <property type="entry name" value="P-loop_NTPase"/>
</dbReference>
<evidence type="ECO:0000259" key="5">
    <source>
        <dbReference type="PROSITE" id="PS51194"/>
    </source>
</evidence>
<accession>A0A0G2HTC9</accession>
<keyword evidence="6" id="KW-0347">Helicase</keyword>
<evidence type="ECO:0000256" key="2">
    <source>
        <dbReference type="ARBA" id="ARBA00022801"/>
    </source>
</evidence>
<dbReference type="SUPFAM" id="SSF52540">
    <property type="entry name" value="P-loop containing nucleoside triphosphate hydrolases"/>
    <property type="match status" value="2"/>
</dbReference>
<dbReference type="Gene3D" id="3.40.50.10810">
    <property type="entry name" value="Tandem AAA-ATPase domain"/>
    <property type="match status" value="1"/>
</dbReference>
<dbReference type="PROSITE" id="PS51194">
    <property type="entry name" value="HELICASE_CTER"/>
    <property type="match status" value="1"/>
</dbReference>
<dbReference type="InterPro" id="IPR038718">
    <property type="entry name" value="SNF2-like_sf"/>
</dbReference>
<keyword evidence="2" id="KW-0378">Hydrolase</keyword>
<feature type="region of interest" description="Disordered" evidence="4">
    <location>
        <begin position="1"/>
        <end position="26"/>
    </location>
</feature>
<keyword evidence="3" id="KW-0067">ATP-binding</keyword>
<dbReference type="Pfam" id="PF00271">
    <property type="entry name" value="Helicase_C"/>
    <property type="match status" value="1"/>
</dbReference>
<dbReference type="Pfam" id="PF00176">
    <property type="entry name" value="SNF2-rel_dom"/>
    <property type="match status" value="1"/>
</dbReference>
<comment type="caution">
    <text evidence="6">The sequence shown here is derived from an EMBL/GenBank/DDBJ whole genome shotgun (WGS) entry which is preliminary data.</text>
</comment>
<dbReference type="InterPro" id="IPR050628">
    <property type="entry name" value="SNF2_RAD54_helicase_TF"/>
</dbReference>
<reference evidence="6 7" key="1">
    <citation type="submission" date="2015-05" db="EMBL/GenBank/DDBJ databases">
        <title>Distinctive expansion of gene families associated with plant cell wall degradation and secondary metabolism in the genomes of grapevine trunk pathogens.</title>
        <authorList>
            <person name="Lawrence D.P."/>
            <person name="Travadon R."/>
            <person name="Rolshausen P.E."/>
            <person name="Baumgartner K."/>
        </authorList>
    </citation>
    <scope>NUCLEOTIDE SEQUENCE [LARGE SCALE GENOMIC DNA]</scope>
    <source>
        <strain evidence="6">DA912</strain>
    </source>
</reference>
<dbReference type="PANTHER" id="PTHR45626">
    <property type="entry name" value="TRANSCRIPTION TERMINATION FACTOR 2-RELATED"/>
    <property type="match status" value="1"/>
</dbReference>
<dbReference type="GO" id="GO:0004386">
    <property type="term" value="F:helicase activity"/>
    <property type="evidence" value="ECO:0007669"/>
    <property type="project" value="UniProtKB-KW"/>
</dbReference>
<dbReference type="InterPro" id="IPR001650">
    <property type="entry name" value="Helicase_C-like"/>
</dbReference>
<sequence length="724" mass="81684">MQPDERRRLMEDLAEHNDTHEPQGQPKVGLDFMSEFSTAVDSPKDAATFLGVDLQSPEISPESTLKLRIDQVQNIAFMVKKAEGILKGCVNANDYGTGKSVEALASVFFLAQRREACPDFGAYKAVLILCPHQAIRGWQETHAKFFSGLLSLHICSKSLSPGEHSQLIDPPSAPALAEFLDSLSPSDPQTGRTIILCTYGELSSKEFMVERKSEDAREKELSLRGSKLTEEALEALKVAQKPELYDLNFDPKIIGTLIVDEAHEIKHPKSRRAQMTYLLNAEIHFLLTANPVDNRISDFRGLLFALYRTIEVSMGDEKEEYDYLAERGFNFIFNPGGTSSAAGAARVINDNETPLAAFDNFWDTFLSHMTADLGLADVLRKSRSSESSVFLPDIDDLLQNNTDSGMSFYYRMTRRETDPVQPPADRASMIRHLVRQSPKLRWLLFKLEELKKKGEKVIVYCVHPLTQWLVEGVCSMAEFSFLSLRSKPKHGDETRATVIDEFNDPGKRHEFLLSTVGVLGYGVDLHADCHNMIIFELPDNIPTMLSAIGRIRRVGQTKPQEVSILTLKDSYDDYTLCRQSRKHATAVLAFGVLGARLDELAFRVDALVELDRRRQRKKKSSLLTRPDLRRLKRELPVLEVVKLLAAGELLRQHLGAQYNTSYDPWKCRRQRLFHFERMKLVDFAGANMDFNTETGRMILHRVAQFPASGPPCAGVGFLPSRFQD</sequence>
<dbReference type="STRING" id="1214573.A0A0G2HTC9"/>
<keyword evidence="7" id="KW-1185">Reference proteome</keyword>
<name>A0A0G2HTC9_9PEZI</name>
<evidence type="ECO:0000313" key="7">
    <source>
        <dbReference type="Proteomes" id="UP000034680"/>
    </source>
</evidence>
<dbReference type="GO" id="GO:0005634">
    <property type="term" value="C:nucleus"/>
    <property type="evidence" value="ECO:0007669"/>
    <property type="project" value="TreeGrafter"/>
</dbReference>
<dbReference type="CDD" id="cd18793">
    <property type="entry name" value="SF2_C_SNF"/>
    <property type="match status" value="1"/>
</dbReference>
<gene>
    <name evidence="6" type="ORF">UCDDA912_g08699</name>
</gene>
<evidence type="ECO:0000256" key="1">
    <source>
        <dbReference type="ARBA" id="ARBA00022741"/>
    </source>
</evidence>
<organism evidence="6 7">
    <name type="scientific">Diaporthe ampelina</name>
    <dbReference type="NCBI Taxonomy" id="1214573"/>
    <lineage>
        <taxon>Eukaryota</taxon>
        <taxon>Fungi</taxon>
        <taxon>Dikarya</taxon>
        <taxon>Ascomycota</taxon>
        <taxon>Pezizomycotina</taxon>
        <taxon>Sordariomycetes</taxon>
        <taxon>Sordariomycetidae</taxon>
        <taxon>Diaporthales</taxon>
        <taxon>Diaporthaceae</taxon>
        <taxon>Diaporthe</taxon>
    </lineage>
</organism>
<dbReference type="GO" id="GO:0016787">
    <property type="term" value="F:hydrolase activity"/>
    <property type="evidence" value="ECO:0007669"/>
    <property type="project" value="UniProtKB-KW"/>
</dbReference>
<dbReference type="Proteomes" id="UP000034680">
    <property type="component" value="Unassembled WGS sequence"/>
</dbReference>
<dbReference type="OrthoDB" id="5244662at2759"/>
<dbReference type="AlphaFoldDB" id="A0A0G2HTC9"/>